<accession>A0A9N9Z9P7</accession>
<dbReference type="GO" id="GO:0020037">
    <property type="term" value="F:heme binding"/>
    <property type="evidence" value="ECO:0007669"/>
    <property type="project" value="InterPro"/>
</dbReference>
<dbReference type="GO" id="GO:0005506">
    <property type="term" value="F:iron ion binding"/>
    <property type="evidence" value="ECO:0007669"/>
    <property type="project" value="InterPro"/>
</dbReference>
<keyword evidence="6" id="KW-1185">Reference proteome</keyword>
<dbReference type="PANTHER" id="PTHR24305">
    <property type="entry name" value="CYTOCHROME P450"/>
    <property type="match status" value="1"/>
</dbReference>
<evidence type="ECO:0000256" key="3">
    <source>
        <dbReference type="ARBA" id="ARBA00022723"/>
    </source>
</evidence>
<organism evidence="5 6">
    <name type="scientific">Clonostachys solani</name>
    <dbReference type="NCBI Taxonomy" id="160281"/>
    <lineage>
        <taxon>Eukaryota</taxon>
        <taxon>Fungi</taxon>
        <taxon>Dikarya</taxon>
        <taxon>Ascomycota</taxon>
        <taxon>Pezizomycotina</taxon>
        <taxon>Sordariomycetes</taxon>
        <taxon>Hypocreomycetidae</taxon>
        <taxon>Hypocreales</taxon>
        <taxon>Bionectriaceae</taxon>
        <taxon>Clonostachys</taxon>
    </lineage>
</organism>
<dbReference type="InterPro" id="IPR036396">
    <property type="entry name" value="Cyt_P450_sf"/>
</dbReference>
<gene>
    <name evidence="5" type="ORF">CSOL1703_00014283</name>
</gene>
<dbReference type="Pfam" id="PF00067">
    <property type="entry name" value="p450"/>
    <property type="match status" value="1"/>
</dbReference>
<keyword evidence="3" id="KW-0479">Metal-binding</keyword>
<dbReference type="PANTHER" id="PTHR24305:SF166">
    <property type="entry name" value="CYTOCHROME P450 12A4, MITOCHONDRIAL-RELATED"/>
    <property type="match status" value="1"/>
</dbReference>
<dbReference type="Gene3D" id="1.10.630.10">
    <property type="entry name" value="Cytochrome P450"/>
    <property type="match status" value="1"/>
</dbReference>
<reference evidence="5" key="1">
    <citation type="submission" date="2021-10" db="EMBL/GenBank/DDBJ databases">
        <authorList>
            <person name="Piombo E."/>
        </authorList>
    </citation>
    <scope>NUCLEOTIDE SEQUENCE</scope>
</reference>
<keyword evidence="2" id="KW-0349">Heme</keyword>
<proteinExistence type="inferred from homology"/>
<comment type="caution">
    <text evidence="5">The sequence shown here is derived from an EMBL/GenBank/DDBJ whole genome shotgun (WGS) entry which is preliminary data.</text>
</comment>
<sequence length="391" mass="44159">MVLRTGRRRNSAITQVFLRPFTKLAVLVSDFREANDILSHRDGIDFKRGKKVDAFPTGLGPECGDIKRQFDHLVTSEGPSDLSLDMDEIVKLDILPKSPKLRALEMSEGALSKSSYMPSPRPFHAVNDLRPSVSAAKRTIKSFVDSQVAAAVEKLHKNVEPESALDYIIHRETKSAEKSGRAPAVHDPRILDITQCYMTAGHDTSTCSMLWIMRRLMADPEQQVRIRQSLRVTYREAYNEQRVPNAQEFGKHSAYLEAFVEEVLRYNCPVPTILVMTKRDTILLGHHIPADTQVFLNLTGPSLTTPSLTIQEQSRNHTARMYRHKAAHDNWDDFDPAAFRPERWLRQDEQGTMIFSPSSGPSLSLSAGNRGCWGQKLGYLEIRILSFMGDV</sequence>
<evidence type="ECO:0000313" key="5">
    <source>
        <dbReference type="EMBL" id="CAH0051634.1"/>
    </source>
</evidence>
<dbReference type="PRINTS" id="PR00385">
    <property type="entry name" value="P450"/>
</dbReference>
<dbReference type="GO" id="GO:0016705">
    <property type="term" value="F:oxidoreductase activity, acting on paired donors, with incorporation or reduction of molecular oxygen"/>
    <property type="evidence" value="ECO:0007669"/>
    <property type="project" value="InterPro"/>
</dbReference>
<evidence type="ECO:0000256" key="2">
    <source>
        <dbReference type="ARBA" id="ARBA00022617"/>
    </source>
</evidence>
<protein>
    <recommendedName>
        <fullName evidence="7">Cytochrome P450</fullName>
    </recommendedName>
</protein>
<comment type="similarity">
    <text evidence="1">Belongs to the cytochrome P450 family.</text>
</comment>
<evidence type="ECO:0000256" key="1">
    <source>
        <dbReference type="ARBA" id="ARBA00010617"/>
    </source>
</evidence>
<evidence type="ECO:0000313" key="6">
    <source>
        <dbReference type="Proteomes" id="UP000775872"/>
    </source>
</evidence>
<dbReference type="GO" id="GO:0004497">
    <property type="term" value="F:monooxygenase activity"/>
    <property type="evidence" value="ECO:0007669"/>
    <property type="project" value="InterPro"/>
</dbReference>
<dbReference type="InterPro" id="IPR050121">
    <property type="entry name" value="Cytochrome_P450_monoxygenase"/>
</dbReference>
<dbReference type="OrthoDB" id="1470350at2759"/>
<dbReference type="AlphaFoldDB" id="A0A9N9Z9P7"/>
<dbReference type="EMBL" id="CABFOC020000042">
    <property type="protein sequence ID" value="CAH0051634.1"/>
    <property type="molecule type" value="Genomic_DNA"/>
</dbReference>
<name>A0A9N9Z9P7_9HYPO</name>
<dbReference type="Proteomes" id="UP000775872">
    <property type="component" value="Unassembled WGS sequence"/>
</dbReference>
<keyword evidence="4" id="KW-0408">Iron</keyword>
<evidence type="ECO:0008006" key="7">
    <source>
        <dbReference type="Google" id="ProtNLM"/>
    </source>
</evidence>
<dbReference type="SUPFAM" id="SSF48264">
    <property type="entry name" value="Cytochrome P450"/>
    <property type="match status" value="1"/>
</dbReference>
<dbReference type="InterPro" id="IPR001128">
    <property type="entry name" value="Cyt_P450"/>
</dbReference>
<evidence type="ECO:0000256" key="4">
    <source>
        <dbReference type="ARBA" id="ARBA00023004"/>
    </source>
</evidence>